<sequence length="105" mass="11704">MRPANPEIIDQLAKFLWAAANEFHPERSVSILSDEAMGLTIAIVSSTDFRVEIQITLVEDLVANVREFDILNFEPSRLALTTASREVRSLEGDWDFPDDEGGLGL</sequence>
<evidence type="ECO:0000313" key="1">
    <source>
        <dbReference type="EMBL" id="OIQ79589.1"/>
    </source>
</evidence>
<protein>
    <submittedName>
        <fullName evidence="1">Uncharacterized protein</fullName>
    </submittedName>
</protein>
<comment type="caution">
    <text evidence="1">The sequence shown here is derived from an EMBL/GenBank/DDBJ whole genome shotgun (WGS) entry which is preliminary data.</text>
</comment>
<proteinExistence type="predicted"/>
<gene>
    <name evidence="1" type="ORF">GALL_386650</name>
</gene>
<dbReference type="EMBL" id="MLJW01001189">
    <property type="protein sequence ID" value="OIQ79589.1"/>
    <property type="molecule type" value="Genomic_DNA"/>
</dbReference>
<name>A0A1J5QUM4_9ZZZZ</name>
<organism evidence="1">
    <name type="scientific">mine drainage metagenome</name>
    <dbReference type="NCBI Taxonomy" id="410659"/>
    <lineage>
        <taxon>unclassified sequences</taxon>
        <taxon>metagenomes</taxon>
        <taxon>ecological metagenomes</taxon>
    </lineage>
</organism>
<reference evidence="1" key="1">
    <citation type="submission" date="2016-10" db="EMBL/GenBank/DDBJ databases">
        <title>Sequence of Gallionella enrichment culture.</title>
        <authorList>
            <person name="Poehlein A."/>
            <person name="Muehling M."/>
            <person name="Daniel R."/>
        </authorList>
    </citation>
    <scope>NUCLEOTIDE SEQUENCE</scope>
</reference>
<dbReference type="AlphaFoldDB" id="A0A1J5QUM4"/>
<accession>A0A1J5QUM4</accession>